<reference evidence="1 2" key="1">
    <citation type="submission" date="2018-05" db="EMBL/GenBank/DDBJ databases">
        <authorList>
            <person name="Zhang Y.-J."/>
        </authorList>
    </citation>
    <scope>NUCLEOTIDE SEQUENCE [LARGE SCALE GENOMIC DNA]</scope>
    <source>
        <strain evidence="1 2">CY04</strain>
    </source>
</reference>
<comment type="caution">
    <text evidence="1">The sequence shown here is derived from an EMBL/GenBank/DDBJ whole genome shotgun (WGS) entry which is preliminary data.</text>
</comment>
<dbReference type="Proteomes" id="UP001429564">
    <property type="component" value="Unassembled WGS sequence"/>
</dbReference>
<proteinExistence type="predicted"/>
<protein>
    <submittedName>
        <fullName evidence="1">Uncharacterized protein</fullName>
    </submittedName>
</protein>
<organism evidence="1 2">
    <name type="scientific">Parasedimentitalea denitrificans</name>
    <dbReference type="NCBI Taxonomy" id="2211118"/>
    <lineage>
        <taxon>Bacteria</taxon>
        <taxon>Pseudomonadati</taxon>
        <taxon>Pseudomonadota</taxon>
        <taxon>Alphaproteobacteria</taxon>
        <taxon>Rhodobacterales</taxon>
        <taxon>Paracoccaceae</taxon>
        <taxon>Parasedimentitalea</taxon>
    </lineage>
</organism>
<keyword evidence="2" id="KW-1185">Reference proteome</keyword>
<accession>A0ABX0WCG6</accession>
<evidence type="ECO:0000313" key="1">
    <source>
        <dbReference type="EMBL" id="NIZ63400.1"/>
    </source>
</evidence>
<name>A0ABX0WCG6_9RHOB</name>
<gene>
    <name evidence="1" type="ORF">DL239_20760</name>
</gene>
<dbReference type="EMBL" id="QHLQ01000040">
    <property type="protein sequence ID" value="NIZ63400.1"/>
    <property type="molecule type" value="Genomic_DNA"/>
</dbReference>
<sequence length="60" mass="6978">MVSSLITFAFFQLYQRQYADQPKVEGYRAEARLVLLMKQTESQFNVNNITNSYARAQNLA</sequence>
<evidence type="ECO:0000313" key="2">
    <source>
        <dbReference type="Proteomes" id="UP001429564"/>
    </source>
</evidence>